<reference evidence="2 3" key="1">
    <citation type="submission" date="2018-11" db="EMBL/GenBank/DDBJ databases">
        <authorList>
            <consortium name="Pathogen Informatics"/>
        </authorList>
    </citation>
    <scope>NUCLEOTIDE SEQUENCE [LARGE SCALE GENOMIC DNA]</scope>
</reference>
<dbReference type="Proteomes" id="UP000281553">
    <property type="component" value="Unassembled WGS sequence"/>
</dbReference>
<name>A0A3P7PLX4_DIBLA</name>
<evidence type="ECO:0000313" key="3">
    <source>
        <dbReference type="Proteomes" id="UP000281553"/>
    </source>
</evidence>
<feature type="compositionally biased region" description="Basic and acidic residues" evidence="1">
    <location>
        <begin position="1"/>
        <end position="14"/>
    </location>
</feature>
<organism evidence="2 3">
    <name type="scientific">Dibothriocephalus latus</name>
    <name type="common">Fish tapeworm</name>
    <name type="synonym">Diphyllobothrium latum</name>
    <dbReference type="NCBI Taxonomy" id="60516"/>
    <lineage>
        <taxon>Eukaryota</taxon>
        <taxon>Metazoa</taxon>
        <taxon>Spiralia</taxon>
        <taxon>Lophotrochozoa</taxon>
        <taxon>Platyhelminthes</taxon>
        <taxon>Cestoda</taxon>
        <taxon>Eucestoda</taxon>
        <taxon>Diphyllobothriidea</taxon>
        <taxon>Diphyllobothriidae</taxon>
        <taxon>Dibothriocephalus</taxon>
    </lineage>
</organism>
<feature type="region of interest" description="Disordered" evidence="1">
    <location>
        <begin position="1"/>
        <end position="23"/>
    </location>
</feature>
<evidence type="ECO:0000256" key="1">
    <source>
        <dbReference type="SAM" id="MobiDB-lite"/>
    </source>
</evidence>
<proteinExistence type="predicted"/>
<gene>
    <name evidence="2" type="ORF">DILT_LOCUS19956</name>
</gene>
<sequence length="86" mass="10169">MDAQRDQCRPDHPSHPGNPLDLSCRPYRPHQEVRRYRSCPVHPVYLWVHADLVFRARHFPEGRGDPCHLADRRLRVLQLDPGDLDR</sequence>
<evidence type="ECO:0000313" key="2">
    <source>
        <dbReference type="EMBL" id="VDN49958.1"/>
    </source>
</evidence>
<dbReference type="EMBL" id="UYRU01127065">
    <property type="protein sequence ID" value="VDN49958.1"/>
    <property type="molecule type" value="Genomic_DNA"/>
</dbReference>
<accession>A0A3P7PLX4</accession>
<keyword evidence="3" id="KW-1185">Reference proteome</keyword>
<dbReference type="AlphaFoldDB" id="A0A3P7PLX4"/>
<protein>
    <submittedName>
        <fullName evidence="2">Uncharacterized protein</fullName>
    </submittedName>
</protein>